<dbReference type="GO" id="GO:0006355">
    <property type="term" value="P:regulation of DNA-templated transcription"/>
    <property type="evidence" value="ECO:0000318"/>
    <property type="project" value="GO_Central"/>
</dbReference>
<feature type="domain" description="Myb-like" evidence="6">
    <location>
        <begin position="5"/>
        <end position="56"/>
    </location>
</feature>
<dbReference type="GO" id="GO:0000978">
    <property type="term" value="F:RNA polymerase II cis-regulatory region sequence-specific DNA binding"/>
    <property type="evidence" value="ECO:0000318"/>
    <property type="project" value="GO_Central"/>
</dbReference>
<protein>
    <submittedName>
        <fullName evidence="8">Myb-like DNA-binding domain containing protein</fullName>
    </submittedName>
</protein>
<dbReference type="GO" id="GO:0000981">
    <property type="term" value="F:DNA-binding transcription factor activity, RNA polymerase II-specific"/>
    <property type="evidence" value="ECO:0000318"/>
    <property type="project" value="GO_Central"/>
</dbReference>
<keyword evidence="9" id="KW-1185">Reference proteome</keyword>
<keyword evidence="3" id="KW-0804">Transcription</keyword>
<dbReference type="PANTHER" id="PTHR46621:SF1">
    <property type="entry name" value="SNRNA-ACTIVATING PROTEIN COMPLEX SUBUNIT 4"/>
    <property type="match status" value="1"/>
</dbReference>
<dbReference type="CDD" id="cd00167">
    <property type="entry name" value="SANT"/>
    <property type="match status" value="1"/>
</dbReference>
<dbReference type="EMBL" id="DS113197">
    <property type="protein sequence ID" value="EAY20572.1"/>
    <property type="molecule type" value="Genomic_DNA"/>
</dbReference>
<proteinExistence type="predicted"/>
<dbReference type="STRING" id="5722.A2DGH6"/>
<feature type="compositionally biased region" description="Low complexity" evidence="5">
    <location>
        <begin position="118"/>
        <end position="134"/>
    </location>
</feature>
<dbReference type="InterPro" id="IPR051575">
    <property type="entry name" value="Myb-like_DNA-bd"/>
</dbReference>
<evidence type="ECO:0000256" key="3">
    <source>
        <dbReference type="ARBA" id="ARBA00023163"/>
    </source>
</evidence>
<evidence type="ECO:0000256" key="4">
    <source>
        <dbReference type="ARBA" id="ARBA00023242"/>
    </source>
</evidence>
<keyword evidence="2 8" id="KW-0238">DNA-binding</keyword>
<evidence type="ECO:0000256" key="2">
    <source>
        <dbReference type="ARBA" id="ARBA00023125"/>
    </source>
</evidence>
<dbReference type="InterPro" id="IPR001005">
    <property type="entry name" value="SANT/Myb"/>
</dbReference>
<dbReference type="eggNOG" id="KOG0048">
    <property type="taxonomic scope" value="Eukaryota"/>
</dbReference>
<dbReference type="Proteomes" id="UP000001542">
    <property type="component" value="Unassembled WGS sequence"/>
</dbReference>
<dbReference type="VEuPathDB" id="TrichDB:TVAG_239470"/>
<evidence type="ECO:0000256" key="5">
    <source>
        <dbReference type="SAM" id="MobiDB-lite"/>
    </source>
</evidence>
<feature type="region of interest" description="Disordered" evidence="5">
    <location>
        <begin position="113"/>
        <end position="139"/>
    </location>
</feature>
<sequence>MSSLKSVRANRKFSQEEDIKLRCVVSKLGTHSWKSVASFMPGRNVRQCRERWNKFLSPSVNLSPFTREEDVRLLGLYKELGPQWVKIGKHLGNRSDIAIKARFMLLERHRKKREMSEESSSSCEDNVSESSVSEAPIHNHVKPNRQISAGITSKELNNEIDSLFFSDFTDFFDFNEVFGVEQL</sequence>
<dbReference type="PROSITE" id="PS50090">
    <property type="entry name" value="MYB_LIKE"/>
    <property type="match status" value="2"/>
</dbReference>
<keyword evidence="4" id="KW-0539">Nucleus</keyword>
<gene>
    <name evidence="8" type="ORF">TVAG_239470</name>
</gene>
<accession>A2DGH6</accession>
<evidence type="ECO:0000256" key="1">
    <source>
        <dbReference type="ARBA" id="ARBA00023015"/>
    </source>
</evidence>
<dbReference type="AlphaFoldDB" id="A2DGH6"/>
<evidence type="ECO:0000259" key="7">
    <source>
        <dbReference type="PROSITE" id="PS51294"/>
    </source>
</evidence>
<dbReference type="InParanoid" id="A2DGH6"/>
<reference evidence="8" key="1">
    <citation type="submission" date="2006-10" db="EMBL/GenBank/DDBJ databases">
        <authorList>
            <person name="Amadeo P."/>
            <person name="Zhao Q."/>
            <person name="Wortman J."/>
            <person name="Fraser-Liggett C."/>
            <person name="Carlton J."/>
        </authorList>
    </citation>
    <scope>NUCLEOTIDE SEQUENCE</scope>
    <source>
        <strain evidence="8">G3</strain>
    </source>
</reference>
<dbReference type="InterPro" id="IPR017930">
    <property type="entry name" value="Myb_dom"/>
</dbReference>
<feature type="domain" description="HTH myb-type" evidence="7">
    <location>
        <begin position="1"/>
        <end position="60"/>
    </location>
</feature>
<evidence type="ECO:0000259" key="6">
    <source>
        <dbReference type="PROSITE" id="PS50090"/>
    </source>
</evidence>
<dbReference type="SMART" id="SM00717">
    <property type="entry name" value="SANT"/>
    <property type="match status" value="2"/>
</dbReference>
<feature type="domain" description="Myb-like" evidence="6">
    <location>
        <begin position="57"/>
        <end position="107"/>
    </location>
</feature>
<dbReference type="PANTHER" id="PTHR46621">
    <property type="entry name" value="SNRNA-ACTIVATING PROTEIN COMPLEX SUBUNIT 4"/>
    <property type="match status" value="1"/>
</dbReference>
<dbReference type="SUPFAM" id="SSF46689">
    <property type="entry name" value="Homeodomain-like"/>
    <property type="match status" value="1"/>
</dbReference>
<dbReference type="KEGG" id="tva:5466112"/>
<organism evidence="8 9">
    <name type="scientific">Trichomonas vaginalis (strain ATCC PRA-98 / G3)</name>
    <dbReference type="NCBI Taxonomy" id="412133"/>
    <lineage>
        <taxon>Eukaryota</taxon>
        <taxon>Metamonada</taxon>
        <taxon>Parabasalia</taxon>
        <taxon>Trichomonadida</taxon>
        <taxon>Trichomonadidae</taxon>
        <taxon>Trichomonas</taxon>
    </lineage>
</organism>
<dbReference type="OrthoDB" id="2143914at2759"/>
<reference evidence="8" key="2">
    <citation type="journal article" date="2007" name="Science">
        <title>Draft genome sequence of the sexually transmitted pathogen Trichomonas vaginalis.</title>
        <authorList>
            <person name="Carlton J.M."/>
            <person name="Hirt R.P."/>
            <person name="Silva J.C."/>
            <person name="Delcher A.L."/>
            <person name="Schatz M."/>
            <person name="Zhao Q."/>
            <person name="Wortman J.R."/>
            <person name="Bidwell S.L."/>
            <person name="Alsmark U.C.M."/>
            <person name="Besteiro S."/>
            <person name="Sicheritz-Ponten T."/>
            <person name="Noel C.J."/>
            <person name="Dacks J.B."/>
            <person name="Foster P.G."/>
            <person name="Simillion C."/>
            <person name="Van de Peer Y."/>
            <person name="Miranda-Saavedra D."/>
            <person name="Barton G.J."/>
            <person name="Westrop G.D."/>
            <person name="Mueller S."/>
            <person name="Dessi D."/>
            <person name="Fiori P.L."/>
            <person name="Ren Q."/>
            <person name="Paulsen I."/>
            <person name="Zhang H."/>
            <person name="Bastida-Corcuera F.D."/>
            <person name="Simoes-Barbosa A."/>
            <person name="Brown M.T."/>
            <person name="Hayes R.D."/>
            <person name="Mukherjee M."/>
            <person name="Okumura C.Y."/>
            <person name="Schneider R."/>
            <person name="Smith A.J."/>
            <person name="Vanacova S."/>
            <person name="Villalvazo M."/>
            <person name="Haas B.J."/>
            <person name="Pertea M."/>
            <person name="Feldblyum T.V."/>
            <person name="Utterback T.R."/>
            <person name="Shu C.L."/>
            <person name="Osoegawa K."/>
            <person name="de Jong P.J."/>
            <person name="Hrdy I."/>
            <person name="Horvathova L."/>
            <person name="Zubacova Z."/>
            <person name="Dolezal P."/>
            <person name="Malik S.B."/>
            <person name="Logsdon J.M. Jr."/>
            <person name="Henze K."/>
            <person name="Gupta A."/>
            <person name="Wang C.C."/>
            <person name="Dunne R.L."/>
            <person name="Upcroft J.A."/>
            <person name="Upcroft P."/>
            <person name="White O."/>
            <person name="Salzberg S.L."/>
            <person name="Tang P."/>
            <person name="Chiu C.-H."/>
            <person name="Lee Y.-S."/>
            <person name="Embley T.M."/>
            <person name="Coombs G.H."/>
            <person name="Mottram J.C."/>
            <person name="Tachezy J."/>
            <person name="Fraser-Liggett C.M."/>
            <person name="Johnson P.J."/>
        </authorList>
    </citation>
    <scope>NUCLEOTIDE SEQUENCE [LARGE SCALE GENOMIC DNA]</scope>
    <source>
        <strain evidence="8">G3</strain>
    </source>
</reference>
<name>A2DGH6_TRIV3</name>
<dbReference type="RefSeq" id="XP_001581558.1">
    <property type="nucleotide sequence ID" value="XM_001581508.1"/>
</dbReference>
<dbReference type="SMR" id="A2DGH6"/>
<keyword evidence="1" id="KW-0805">Transcription regulation</keyword>
<feature type="domain" description="HTH myb-type" evidence="7">
    <location>
        <begin position="64"/>
        <end position="111"/>
    </location>
</feature>
<dbReference type="Pfam" id="PF00249">
    <property type="entry name" value="Myb_DNA-binding"/>
    <property type="match status" value="2"/>
</dbReference>
<dbReference type="Gene3D" id="1.10.10.60">
    <property type="entry name" value="Homeodomain-like"/>
    <property type="match status" value="2"/>
</dbReference>
<evidence type="ECO:0000313" key="9">
    <source>
        <dbReference type="Proteomes" id="UP000001542"/>
    </source>
</evidence>
<evidence type="ECO:0000313" key="8">
    <source>
        <dbReference type="EMBL" id="EAY20572.1"/>
    </source>
</evidence>
<dbReference type="PROSITE" id="PS51294">
    <property type="entry name" value="HTH_MYB"/>
    <property type="match status" value="2"/>
</dbReference>
<dbReference type="VEuPathDB" id="TrichDB:TVAGG3_0965860"/>
<dbReference type="GO" id="GO:0005634">
    <property type="term" value="C:nucleus"/>
    <property type="evidence" value="ECO:0000318"/>
    <property type="project" value="GO_Central"/>
</dbReference>
<dbReference type="InterPro" id="IPR009057">
    <property type="entry name" value="Homeodomain-like_sf"/>
</dbReference>